<dbReference type="Gene3D" id="3.20.20.150">
    <property type="entry name" value="Divalent-metal-dependent TIM barrel enzymes"/>
    <property type="match status" value="1"/>
</dbReference>
<evidence type="ECO:0000313" key="9">
    <source>
        <dbReference type="EMBL" id="MBD3324770.1"/>
    </source>
</evidence>
<dbReference type="InterPro" id="IPR050312">
    <property type="entry name" value="IolE/XylAMocC-like"/>
</dbReference>
<comment type="similarity">
    <text evidence="6">Belongs to the xylose isomerase family.</text>
</comment>
<keyword evidence="3 6" id="KW-0479">Metal-binding</keyword>
<evidence type="ECO:0000256" key="2">
    <source>
        <dbReference type="ARBA" id="ARBA00022490"/>
    </source>
</evidence>
<evidence type="ECO:0000313" key="10">
    <source>
        <dbReference type="Proteomes" id="UP000649604"/>
    </source>
</evidence>
<dbReference type="Pfam" id="PF01261">
    <property type="entry name" value="AP_endonuc_2"/>
    <property type="match status" value="1"/>
</dbReference>
<dbReference type="GO" id="GO:0009045">
    <property type="term" value="F:xylose isomerase activity"/>
    <property type="evidence" value="ECO:0007669"/>
    <property type="project" value="UniProtKB-EC"/>
</dbReference>
<comment type="caution">
    <text evidence="9">The sequence shown here is derived from an EMBL/GenBank/DDBJ whole genome shotgun (WGS) entry which is preliminary data.</text>
</comment>
<reference evidence="9" key="1">
    <citation type="submission" date="2019-11" db="EMBL/GenBank/DDBJ databases">
        <title>Microbial mats filling the niche in hypersaline microbial mats.</title>
        <authorList>
            <person name="Wong H.L."/>
            <person name="Macleod F.I."/>
            <person name="White R.A. III"/>
            <person name="Burns B.P."/>
        </authorList>
    </citation>
    <scope>NUCLEOTIDE SEQUENCE</scope>
    <source>
        <strain evidence="9">Rbin_158</strain>
    </source>
</reference>
<comment type="catalytic activity">
    <reaction evidence="6">
        <text>alpha-D-xylose = alpha-D-xylulofuranose</text>
        <dbReference type="Rhea" id="RHEA:22816"/>
        <dbReference type="ChEBI" id="CHEBI:28518"/>
        <dbReference type="ChEBI" id="CHEBI:188998"/>
        <dbReference type="EC" id="5.3.1.5"/>
    </reaction>
</comment>
<keyword evidence="6" id="KW-0859">Xylose metabolism</keyword>
<dbReference type="InterPro" id="IPR001998">
    <property type="entry name" value="Xylose_isomerase"/>
</dbReference>
<protein>
    <recommendedName>
        <fullName evidence="6">Xylose isomerase</fullName>
        <ecNumber evidence="6">5.3.1.5</ecNumber>
    </recommendedName>
</protein>
<accession>A0A9D5JV75</accession>
<comment type="subcellular location">
    <subcellularLocation>
        <location evidence="1 7">Cytoplasm</location>
    </subcellularLocation>
</comment>
<dbReference type="GO" id="GO:0042732">
    <property type="term" value="P:D-xylose metabolic process"/>
    <property type="evidence" value="ECO:0007669"/>
    <property type="project" value="UniProtKB-KW"/>
</dbReference>
<dbReference type="AlphaFoldDB" id="A0A9D5JV75"/>
<dbReference type="GO" id="GO:0046872">
    <property type="term" value="F:metal ion binding"/>
    <property type="evidence" value="ECO:0007669"/>
    <property type="project" value="UniProtKB-KW"/>
</dbReference>
<evidence type="ECO:0000256" key="6">
    <source>
        <dbReference type="RuleBase" id="RU000609"/>
    </source>
</evidence>
<comment type="subunit">
    <text evidence="7">Homotetramer.</text>
</comment>
<dbReference type="EMBL" id="WJJP01000293">
    <property type="protein sequence ID" value="MBD3324770.1"/>
    <property type="molecule type" value="Genomic_DNA"/>
</dbReference>
<dbReference type="EC" id="5.3.1.5" evidence="6"/>
<dbReference type="InterPro" id="IPR036237">
    <property type="entry name" value="Xyl_isomerase-like_sf"/>
</dbReference>
<evidence type="ECO:0000256" key="3">
    <source>
        <dbReference type="ARBA" id="ARBA00022723"/>
    </source>
</evidence>
<evidence type="ECO:0000256" key="1">
    <source>
        <dbReference type="ARBA" id="ARBA00004496"/>
    </source>
</evidence>
<dbReference type="PRINTS" id="PR00688">
    <property type="entry name" value="XYLOSISMRASE"/>
</dbReference>
<sequence>MESRAQFRFSFGPWNIHEGADVFGPPVRKPVPFAEKLAVYKRLGFDGVQFHDDDVVASVDVPHEQLVKEAQAVRKLLDNEGLVAEFVAPRLWEHPLTIDGGYTANDPQARAYARERSKKAIDIANILGTKLIVLWPAREGIYVNESKDHRRNIERLVEAINEMLDYDKEIKILGEMKPNEPMDHAYVPTTGHFLAVSYTTNDPDRVGTLIESAHAILAGLDPAIEMGFALYHDKLWSVHLNDQNGLKFDEDRIFGAINLKRAFDQVLVLYENDYGANGEFVGLDVKALRTQKAEVATQHLAHSRQIFLDLLEVVKGLDRTSLEAYRTSRNYEELEYFIIKHLMGTS</sequence>
<dbReference type="PANTHER" id="PTHR12110:SF52">
    <property type="entry name" value="XYLOSE ISOMERASE"/>
    <property type="match status" value="1"/>
</dbReference>
<dbReference type="PROSITE" id="PS51415">
    <property type="entry name" value="XYLOSE_ISOMERASE"/>
    <property type="match status" value="1"/>
</dbReference>
<name>A0A9D5JV75_9BACT</name>
<evidence type="ECO:0000259" key="8">
    <source>
        <dbReference type="Pfam" id="PF01261"/>
    </source>
</evidence>
<dbReference type="PANTHER" id="PTHR12110">
    <property type="entry name" value="HYDROXYPYRUVATE ISOMERASE"/>
    <property type="match status" value="1"/>
</dbReference>
<dbReference type="SUPFAM" id="SSF51658">
    <property type="entry name" value="Xylose isomerase-like"/>
    <property type="match status" value="1"/>
</dbReference>
<gene>
    <name evidence="9" type="ORF">GF339_09305</name>
</gene>
<feature type="domain" description="Xylose isomerase-like TIM barrel" evidence="8">
    <location>
        <begin position="38"/>
        <end position="247"/>
    </location>
</feature>
<keyword evidence="2" id="KW-0963">Cytoplasm</keyword>
<dbReference type="GO" id="GO:0005737">
    <property type="term" value="C:cytoplasm"/>
    <property type="evidence" value="ECO:0007669"/>
    <property type="project" value="UniProtKB-SubCell"/>
</dbReference>
<evidence type="ECO:0000256" key="5">
    <source>
        <dbReference type="ARBA" id="ARBA00023277"/>
    </source>
</evidence>
<evidence type="ECO:0000256" key="7">
    <source>
        <dbReference type="RuleBase" id="RU000610"/>
    </source>
</evidence>
<organism evidence="9 10">
    <name type="scientific">candidate division KSB3 bacterium</name>
    <dbReference type="NCBI Taxonomy" id="2044937"/>
    <lineage>
        <taxon>Bacteria</taxon>
        <taxon>candidate division KSB3</taxon>
    </lineage>
</organism>
<dbReference type="Proteomes" id="UP000649604">
    <property type="component" value="Unassembled WGS sequence"/>
</dbReference>
<evidence type="ECO:0000256" key="4">
    <source>
        <dbReference type="ARBA" id="ARBA00023235"/>
    </source>
</evidence>
<keyword evidence="4 6" id="KW-0413">Isomerase</keyword>
<keyword evidence="5 6" id="KW-0119">Carbohydrate metabolism</keyword>
<dbReference type="InterPro" id="IPR013022">
    <property type="entry name" value="Xyl_isomerase-like_TIM-brl"/>
</dbReference>
<proteinExistence type="inferred from homology"/>